<keyword evidence="4 7" id="KW-0808">Transferase</keyword>
<evidence type="ECO:0000256" key="1">
    <source>
        <dbReference type="ARBA" id="ARBA00009684"/>
    </source>
</evidence>
<organism evidence="10 11">
    <name type="scientific">Nocardioides panacis</name>
    <dbReference type="NCBI Taxonomy" id="2849501"/>
    <lineage>
        <taxon>Bacteria</taxon>
        <taxon>Bacillati</taxon>
        <taxon>Actinomycetota</taxon>
        <taxon>Actinomycetes</taxon>
        <taxon>Propionibacteriales</taxon>
        <taxon>Nocardioidaceae</taxon>
        <taxon>Nocardioides</taxon>
    </lineage>
</organism>
<feature type="domain" description="GHMP kinase N-terminal" evidence="8">
    <location>
        <begin position="72"/>
        <end position="151"/>
    </location>
</feature>
<dbReference type="EMBL" id="CP077062">
    <property type="protein sequence ID" value="QWZ08361.1"/>
    <property type="molecule type" value="Genomic_DNA"/>
</dbReference>
<dbReference type="Pfam" id="PF00288">
    <property type="entry name" value="GHMP_kinases_N"/>
    <property type="match status" value="1"/>
</dbReference>
<protein>
    <recommendedName>
        <fullName evidence="3 7">4-diphosphocytidyl-2-C-methyl-D-erythritol kinase</fullName>
        <shortName evidence="7">CMK</shortName>
        <ecNumber evidence="2 7">2.7.1.148</ecNumber>
    </recommendedName>
    <alternativeName>
        <fullName evidence="6 7">4-(cytidine-5'-diphospho)-2-C-methyl-D-erythritol kinase</fullName>
    </alternativeName>
</protein>
<evidence type="ECO:0000256" key="3">
    <source>
        <dbReference type="ARBA" id="ARBA00017473"/>
    </source>
</evidence>
<evidence type="ECO:0000313" key="11">
    <source>
        <dbReference type="Proteomes" id="UP000683575"/>
    </source>
</evidence>
<keyword evidence="7 10" id="KW-0418">Kinase</keyword>
<dbReference type="InterPro" id="IPR013750">
    <property type="entry name" value="GHMP_kinase_C_dom"/>
</dbReference>
<evidence type="ECO:0000256" key="5">
    <source>
        <dbReference type="ARBA" id="ARBA00022741"/>
    </source>
</evidence>
<feature type="active site" evidence="7">
    <location>
        <position position="12"/>
    </location>
</feature>
<dbReference type="GO" id="GO:0050515">
    <property type="term" value="F:4-(cytidine 5'-diphospho)-2-C-methyl-D-erythritol kinase activity"/>
    <property type="evidence" value="ECO:0007669"/>
    <property type="project" value="UniProtKB-UniRule"/>
</dbReference>
<comment type="catalytic activity">
    <reaction evidence="7">
        <text>4-CDP-2-C-methyl-D-erythritol + ATP = 4-CDP-2-C-methyl-D-erythritol 2-phosphate + ADP + H(+)</text>
        <dbReference type="Rhea" id="RHEA:18437"/>
        <dbReference type="ChEBI" id="CHEBI:15378"/>
        <dbReference type="ChEBI" id="CHEBI:30616"/>
        <dbReference type="ChEBI" id="CHEBI:57823"/>
        <dbReference type="ChEBI" id="CHEBI:57919"/>
        <dbReference type="ChEBI" id="CHEBI:456216"/>
        <dbReference type="EC" id="2.7.1.148"/>
    </reaction>
</comment>
<keyword evidence="11" id="KW-1185">Reference proteome</keyword>
<evidence type="ECO:0000259" key="8">
    <source>
        <dbReference type="Pfam" id="PF00288"/>
    </source>
</evidence>
<evidence type="ECO:0000256" key="6">
    <source>
        <dbReference type="ARBA" id="ARBA00032554"/>
    </source>
</evidence>
<name>A0A975Y0D4_9ACTN</name>
<dbReference type="AlphaFoldDB" id="A0A975Y0D4"/>
<sequence>MSGAVTAAAPAKINLSLGVGTRRPDGFHPLATVYQAIGLYDRVTVTDADDLTVSVTAQPRIPVDGVPLDDTNIAVRAARTLREHHGGIRRGAHLAIDKGIPVAGGMAGGSADAAAALLALDHLWGLGTPRAELMRIAAGLGSDVPFALVGGTAIGSGRGEVVVPLITVGEYWWVVLESERGLSTPSVYDEFDVLRDGSSVPDPEIPDALMTALRVHDVAALGASLSNDLQVAALRLRPELARALEQGRLESAHGAIVSGSGPSCLFLCEGRSHAVQVAGGLRSLDLGPVSFAPGPVHGARVVTTDDGRV</sequence>
<keyword evidence="5 7" id="KW-0547">Nucleotide-binding</keyword>
<feature type="active site" evidence="7">
    <location>
        <position position="143"/>
    </location>
</feature>
<reference evidence="10" key="1">
    <citation type="submission" date="2021-06" db="EMBL/GenBank/DDBJ databases">
        <title>Complete genome sequence of Nocardioides sp. G188.</title>
        <authorList>
            <person name="Im W.-T."/>
        </authorList>
    </citation>
    <scope>NUCLEOTIDE SEQUENCE</scope>
    <source>
        <strain evidence="10">G188</strain>
    </source>
</reference>
<accession>A0A975Y0D4</accession>
<gene>
    <name evidence="7" type="primary">ispE</name>
    <name evidence="10" type="ORF">KRR39_00255</name>
</gene>
<proteinExistence type="inferred from homology"/>
<dbReference type="GO" id="GO:0019288">
    <property type="term" value="P:isopentenyl diphosphate biosynthetic process, methylerythritol 4-phosphate pathway"/>
    <property type="evidence" value="ECO:0007669"/>
    <property type="project" value="UniProtKB-UniRule"/>
</dbReference>
<feature type="binding site" evidence="7">
    <location>
        <begin position="101"/>
        <end position="111"/>
    </location>
    <ligand>
        <name>ATP</name>
        <dbReference type="ChEBI" id="CHEBI:30616"/>
    </ligand>
</feature>
<keyword evidence="7" id="KW-0414">Isoprene biosynthesis</keyword>
<evidence type="ECO:0000256" key="7">
    <source>
        <dbReference type="HAMAP-Rule" id="MF_00061"/>
    </source>
</evidence>
<keyword evidence="7" id="KW-0067">ATP-binding</keyword>
<dbReference type="PIRSF" id="PIRSF010376">
    <property type="entry name" value="IspE"/>
    <property type="match status" value="1"/>
</dbReference>
<dbReference type="PANTHER" id="PTHR43527:SF2">
    <property type="entry name" value="4-DIPHOSPHOCYTIDYL-2-C-METHYL-D-ERYTHRITOL KINASE, CHLOROPLASTIC"/>
    <property type="match status" value="1"/>
</dbReference>
<dbReference type="PANTHER" id="PTHR43527">
    <property type="entry name" value="4-DIPHOSPHOCYTIDYL-2-C-METHYL-D-ERYTHRITOL KINASE, CHLOROPLASTIC"/>
    <property type="match status" value="1"/>
</dbReference>
<dbReference type="Proteomes" id="UP000683575">
    <property type="component" value="Chromosome"/>
</dbReference>
<dbReference type="Pfam" id="PF08544">
    <property type="entry name" value="GHMP_kinases_C"/>
    <property type="match status" value="1"/>
</dbReference>
<dbReference type="HAMAP" id="MF_00061">
    <property type="entry name" value="IspE"/>
    <property type="match status" value="1"/>
</dbReference>
<dbReference type="GO" id="GO:0005524">
    <property type="term" value="F:ATP binding"/>
    <property type="evidence" value="ECO:0007669"/>
    <property type="project" value="UniProtKB-UniRule"/>
</dbReference>
<dbReference type="RefSeq" id="WP_216939851.1">
    <property type="nucleotide sequence ID" value="NZ_CP077062.1"/>
</dbReference>
<dbReference type="GO" id="GO:0016114">
    <property type="term" value="P:terpenoid biosynthetic process"/>
    <property type="evidence" value="ECO:0007669"/>
    <property type="project" value="UniProtKB-UniRule"/>
</dbReference>
<dbReference type="NCBIfam" id="NF002870">
    <property type="entry name" value="PRK03188.1"/>
    <property type="match status" value="1"/>
</dbReference>
<evidence type="ECO:0000256" key="2">
    <source>
        <dbReference type="ARBA" id="ARBA00012052"/>
    </source>
</evidence>
<dbReference type="InterPro" id="IPR006204">
    <property type="entry name" value="GHMP_kinase_N_dom"/>
</dbReference>
<dbReference type="EC" id="2.7.1.148" evidence="2 7"/>
<dbReference type="KEGG" id="nps:KRR39_00255"/>
<evidence type="ECO:0000313" key="10">
    <source>
        <dbReference type="EMBL" id="QWZ08361.1"/>
    </source>
</evidence>
<dbReference type="InterPro" id="IPR004424">
    <property type="entry name" value="IspE"/>
</dbReference>
<dbReference type="NCBIfam" id="TIGR00154">
    <property type="entry name" value="ispE"/>
    <property type="match status" value="1"/>
</dbReference>
<comment type="function">
    <text evidence="7">Catalyzes the phosphorylation of the position 2 hydroxy group of 4-diphosphocytidyl-2C-methyl-D-erythritol.</text>
</comment>
<comment type="similarity">
    <text evidence="1 7">Belongs to the GHMP kinase family. IspE subfamily.</text>
</comment>
<evidence type="ECO:0000259" key="9">
    <source>
        <dbReference type="Pfam" id="PF08544"/>
    </source>
</evidence>
<evidence type="ECO:0000256" key="4">
    <source>
        <dbReference type="ARBA" id="ARBA00022679"/>
    </source>
</evidence>
<feature type="domain" description="GHMP kinase C-terminal" evidence="9">
    <location>
        <begin position="210"/>
        <end position="281"/>
    </location>
</feature>
<comment type="pathway">
    <text evidence="7">Isoprenoid biosynthesis; isopentenyl diphosphate biosynthesis via DXP pathway; isopentenyl diphosphate from 1-deoxy-D-xylulose 5-phosphate: step 3/6.</text>
</comment>